<dbReference type="RefSeq" id="WP_065412819.1">
    <property type="nucleotide sequence ID" value="NZ_CP059488.1"/>
</dbReference>
<reference evidence="1 3" key="1">
    <citation type="submission" date="2016-07" db="EMBL/GenBank/DDBJ databases">
        <title>Draft genome of a psychrotolerant acidophile Acidithiobacillus ferrivorans strain YL15.</title>
        <authorList>
            <person name="Peng T."/>
            <person name="Ma L."/>
            <person name="Nan M."/>
            <person name="An N."/>
            <person name="Wang M."/>
            <person name="Qiu G."/>
            <person name="Zeng W."/>
        </authorList>
    </citation>
    <scope>NUCLEOTIDE SEQUENCE [LARGE SCALE GENOMIC DNA]</scope>
    <source>
        <strain evidence="1 3">YL15</strain>
    </source>
</reference>
<accession>A0A1B9C0N6</accession>
<protein>
    <submittedName>
        <fullName evidence="2">Type II toxin-antitoxin system Phd/YefM family antitoxin</fullName>
    </submittedName>
</protein>
<gene>
    <name evidence="1" type="ORF">BBC27_07595</name>
    <name evidence="2" type="ORF">H2515_02820</name>
</gene>
<evidence type="ECO:0000313" key="1">
    <source>
        <dbReference type="EMBL" id="OCB03473.1"/>
    </source>
</evidence>
<evidence type="ECO:0000313" key="2">
    <source>
        <dbReference type="EMBL" id="QQD73270.1"/>
    </source>
</evidence>
<proteinExistence type="predicted"/>
<dbReference type="EMBL" id="MASQ01000064">
    <property type="protein sequence ID" value="OCB03473.1"/>
    <property type="molecule type" value="Genomic_DNA"/>
</dbReference>
<dbReference type="EMBL" id="CP059488">
    <property type="protein sequence ID" value="QQD73270.1"/>
    <property type="molecule type" value="Genomic_DNA"/>
</dbReference>
<organism evidence="1 3">
    <name type="scientific">Acidithiobacillus ferrivorans</name>
    <dbReference type="NCBI Taxonomy" id="160808"/>
    <lineage>
        <taxon>Bacteria</taxon>
        <taxon>Pseudomonadati</taxon>
        <taxon>Pseudomonadota</taxon>
        <taxon>Acidithiobacillia</taxon>
        <taxon>Acidithiobacillales</taxon>
        <taxon>Acidithiobacillaceae</taxon>
        <taxon>Acidithiobacillus</taxon>
    </lineage>
</organism>
<evidence type="ECO:0000313" key="3">
    <source>
        <dbReference type="Proteomes" id="UP000093129"/>
    </source>
</evidence>
<dbReference type="AlphaFoldDB" id="A0A1B9C0N6"/>
<name>A0A1B9C0N6_9PROT</name>
<dbReference type="Proteomes" id="UP000595420">
    <property type="component" value="Chromosome"/>
</dbReference>
<dbReference type="Proteomes" id="UP000093129">
    <property type="component" value="Unassembled WGS sequence"/>
</dbReference>
<evidence type="ECO:0000313" key="4">
    <source>
        <dbReference type="Proteomes" id="UP000595420"/>
    </source>
</evidence>
<sequence>MMNATQLRANLFVVLRRVLSTGKPEEIEWKGRHVQIVPRDPMPVLGKLARLRPHPEALRGDPESIVHLDWSSEWQGGDDSRLS</sequence>
<reference evidence="2 4" key="2">
    <citation type="submission" date="2020-07" db="EMBL/GenBank/DDBJ databases">
        <title>Complete genome sequence analysis of Acidithiobacillus ferrivorans XJFY6S-08 reveals extreme environmental adaptation to alpine acid mine drainage.</title>
        <authorList>
            <person name="Yan L."/>
            <person name="Ni Y."/>
        </authorList>
    </citation>
    <scope>NUCLEOTIDE SEQUENCE [LARGE SCALE GENOMIC DNA]</scope>
    <source>
        <strain evidence="2 4">XJFY6S-08</strain>
    </source>
</reference>